<keyword evidence="1" id="KW-1133">Transmembrane helix</keyword>
<feature type="transmembrane region" description="Helical" evidence="1">
    <location>
        <begin position="121"/>
        <end position="143"/>
    </location>
</feature>
<name>A0A554N8J9_9EURY</name>
<dbReference type="EMBL" id="QMDX01000006">
    <property type="protein sequence ID" value="TSD13723.1"/>
    <property type="molecule type" value="Genomic_DNA"/>
</dbReference>
<keyword evidence="1" id="KW-0812">Transmembrane</keyword>
<dbReference type="Proteomes" id="UP000319894">
    <property type="component" value="Unassembled WGS sequence"/>
</dbReference>
<sequence length="160" mass="16157">MAGPARTALELLVGYRRGRSGRYLAYGALVAGLAYLVAAAAWGGIAVFGFERFRETTPTIMLGVCGLAVLLALLHGYVNDGVVVGAAVAVAPLAGLLLWGSTVAGLDLPSPAAGQAGLDRLALFGAGVGSLLTLLGTAVGRLVSGDPERNVREDPPTDAD</sequence>
<feature type="transmembrane region" description="Helical" evidence="1">
    <location>
        <begin position="56"/>
        <end position="74"/>
    </location>
</feature>
<organism evidence="2 3">
    <name type="scientific">Haloglomus irregulare</name>
    <dbReference type="NCBI Taxonomy" id="2234134"/>
    <lineage>
        <taxon>Archaea</taxon>
        <taxon>Methanobacteriati</taxon>
        <taxon>Methanobacteriota</taxon>
        <taxon>Stenosarchaea group</taxon>
        <taxon>Halobacteria</taxon>
        <taxon>Halobacteriales</taxon>
        <taxon>Natronomonadaceae</taxon>
        <taxon>Haloglomus</taxon>
    </lineage>
</organism>
<comment type="caution">
    <text evidence="2">The sequence shown here is derived from an EMBL/GenBank/DDBJ whole genome shotgun (WGS) entry which is preliminary data.</text>
</comment>
<reference evidence="2 3" key="1">
    <citation type="submission" date="2018-06" db="EMBL/GenBank/DDBJ databases">
        <title>Natronomonas sp. F16-60 a new haloarchaeon isolated from a solar saltern of Isla Cristina, Huelva, Spain.</title>
        <authorList>
            <person name="Duran-Viseras A."/>
            <person name="Sanchez-Porro C."/>
            <person name="Ventosa A."/>
        </authorList>
    </citation>
    <scope>NUCLEOTIDE SEQUENCE [LARGE SCALE GENOMIC DNA]</scope>
    <source>
        <strain evidence="2 3">F16-60</strain>
    </source>
</reference>
<gene>
    <name evidence="2" type="ORF">DP107_11185</name>
</gene>
<keyword evidence="1" id="KW-0472">Membrane</keyword>
<protein>
    <submittedName>
        <fullName evidence="2">Uncharacterized protein</fullName>
    </submittedName>
</protein>
<evidence type="ECO:0000313" key="3">
    <source>
        <dbReference type="Proteomes" id="UP000319894"/>
    </source>
</evidence>
<evidence type="ECO:0000256" key="1">
    <source>
        <dbReference type="SAM" id="Phobius"/>
    </source>
</evidence>
<evidence type="ECO:0000313" key="2">
    <source>
        <dbReference type="EMBL" id="TSD13723.1"/>
    </source>
</evidence>
<dbReference type="RefSeq" id="WP_144262246.1">
    <property type="nucleotide sequence ID" value="NZ_QMDX01000006.1"/>
</dbReference>
<accession>A0A554N8J9</accession>
<dbReference type="AlphaFoldDB" id="A0A554N8J9"/>
<proteinExistence type="predicted"/>
<feature type="transmembrane region" description="Helical" evidence="1">
    <location>
        <begin position="23"/>
        <end position="50"/>
    </location>
</feature>
<keyword evidence="3" id="KW-1185">Reference proteome</keyword>
<dbReference type="InParanoid" id="A0A554N8J9"/>
<feature type="transmembrane region" description="Helical" evidence="1">
    <location>
        <begin position="81"/>
        <end position="101"/>
    </location>
</feature>